<evidence type="ECO:0000256" key="9">
    <source>
        <dbReference type="ARBA" id="ARBA00022840"/>
    </source>
</evidence>
<name>A0A0G0VPI0_9BACT</name>
<evidence type="ECO:0000256" key="8">
    <source>
        <dbReference type="ARBA" id="ARBA00022741"/>
    </source>
</evidence>
<keyword evidence="9" id="KW-0067">ATP-binding</keyword>
<sequence>MKKPEEYRLKDLKKAVTIFKNGGVVIFPTDTVYGIGCRFDDQKATERIYQIKKTPKNQKFPILVSSIGQVRKLAKVGKVAQKLIEKYWPGGLTIILPSRHPERERRIYSDSSATPQNDTSKVGFRMPDSNLIRFLIEKIGVSIIGTSANFYGQKPAKSFKNLDSQILELADLVIKGKCRRGIESTVVDATSDPPKILRQGAVDINSINQLTD</sequence>
<evidence type="ECO:0000256" key="2">
    <source>
        <dbReference type="ARBA" id="ARBA00007663"/>
    </source>
</evidence>
<keyword evidence="4" id="KW-0963">Cytoplasm</keyword>
<dbReference type="InterPro" id="IPR050156">
    <property type="entry name" value="TC-AMP_synthase_SUA5"/>
</dbReference>
<dbReference type="EMBL" id="LCBC01000027">
    <property type="protein sequence ID" value="KKS02860.1"/>
    <property type="molecule type" value="Genomic_DNA"/>
</dbReference>
<evidence type="ECO:0000256" key="3">
    <source>
        <dbReference type="ARBA" id="ARBA00012584"/>
    </source>
</evidence>
<feature type="domain" description="YrdC-like" evidence="12">
    <location>
        <begin position="9"/>
        <end position="202"/>
    </location>
</feature>
<dbReference type="GO" id="GO:0005737">
    <property type="term" value="C:cytoplasm"/>
    <property type="evidence" value="ECO:0007669"/>
    <property type="project" value="UniProtKB-SubCell"/>
</dbReference>
<evidence type="ECO:0000256" key="10">
    <source>
        <dbReference type="ARBA" id="ARBA00029774"/>
    </source>
</evidence>
<gene>
    <name evidence="13" type="ORF">UU56_C0027G0008</name>
</gene>
<keyword evidence="7" id="KW-0548">Nucleotidyltransferase</keyword>
<dbReference type="EC" id="2.7.7.87" evidence="3"/>
<proteinExistence type="inferred from homology"/>
<evidence type="ECO:0000256" key="7">
    <source>
        <dbReference type="ARBA" id="ARBA00022695"/>
    </source>
</evidence>
<evidence type="ECO:0000313" key="14">
    <source>
        <dbReference type="Proteomes" id="UP000034493"/>
    </source>
</evidence>
<dbReference type="NCBIfam" id="TIGR00057">
    <property type="entry name" value="L-threonylcarbamoyladenylate synthase"/>
    <property type="match status" value="1"/>
</dbReference>
<keyword evidence="6" id="KW-0819">tRNA processing</keyword>
<evidence type="ECO:0000256" key="5">
    <source>
        <dbReference type="ARBA" id="ARBA00022679"/>
    </source>
</evidence>
<protein>
    <recommendedName>
        <fullName evidence="10">L-threonylcarbamoyladenylate synthase</fullName>
        <ecNumber evidence="3">2.7.7.87</ecNumber>
    </recommendedName>
    <alternativeName>
        <fullName evidence="10">L-threonylcarbamoyladenylate synthase</fullName>
    </alternativeName>
</protein>
<comment type="catalytic activity">
    <reaction evidence="11">
        <text>L-threonine + hydrogencarbonate + ATP = L-threonylcarbamoyladenylate + diphosphate + H2O</text>
        <dbReference type="Rhea" id="RHEA:36407"/>
        <dbReference type="ChEBI" id="CHEBI:15377"/>
        <dbReference type="ChEBI" id="CHEBI:17544"/>
        <dbReference type="ChEBI" id="CHEBI:30616"/>
        <dbReference type="ChEBI" id="CHEBI:33019"/>
        <dbReference type="ChEBI" id="CHEBI:57926"/>
        <dbReference type="ChEBI" id="CHEBI:73682"/>
        <dbReference type="EC" id="2.7.7.87"/>
    </reaction>
</comment>
<dbReference type="Gene3D" id="3.90.870.10">
    <property type="entry name" value="DHBP synthase"/>
    <property type="match status" value="1"/>
</dbReference>
<evidence type="ECO:0000259" key="12">
    <source>
        <dbReference type="PROSITE" id="PS51163"/>
    </source>
</evidence>
<dbReference type="PROSITE" id="PS51163">
    <property type="entry name" value="YRDC"/>
    <property type="match status" value="1"/>
</dbReference>
<dbReference type="AlphaFoldDB" id="A0A0G0VPI0"/>
<reference evidence="13 14" key="1">
    <citation type="journal article" date="2015" name="Nature">
        <title>rRNA introns, odd ribosomes, and small enigmatic genomes across a large radiation of phyla.</title>
        <authorList>
            <person name="Brown C.T."/>
            <person name="Hug L.A."/>
            <person name="Thomas B.C."/>
            <person name="Sharon I."/>
            <person name="Castelle C.J."/>
            <person name="Singh A."/>
            <person name="Wilkins M.J."/>
            <person name="Williams K.H."/>
            <person name="Banfield J.F."/>
        </authorList>
    </citation>
    <scope>NUCLEOTIDE SEQUENCE [LARGE SCALE GENOMIC DNA]</scope>
</reference>
<dbReference type="InterPro" id="IPR017945">
    <property type="entry name" value="DHBP_synth_RibB-like_a/b_dom"/>
</dbReference>
<dbReference type="Pfam" id="PF01300">
    <property type="entry name" value="Sua5_yciO_yrdC"/>
    <property type="match status" value="1"/>
</dbReference>
<dbReference type="InterPro" id="IPR006070">
    <property type="entry name" value="Sua5-like_dom"/>
</dbReference>
<comment type="similarity">
    <text evidence="2">Belongs to the SUA5 family.</text>
</comment>
<dbReference type="PANTHER" id="PTHR17490:SF16">
    <property type="entry name" value="THREONYLCARBAMOYL-AMP SYNTHASE"/>
    <property type="match status" value="1"/>
</dbReference>
<dbReference type="GO" id="GO:0008033">
    <property type="term" value="P:tRNA processing"/>
    <property type="evidence" value="ECO:0007669"/>
    <property type="project" value="UniProtKB-KW"/>
</dbReference>
<dbReference type="PATRIC" id="fig|1618411.3.peg.1123"/>
<dbReference type="GO" id="GO:0005524">
    <property type="term" value="F:ATP binding"/>
    <property type="evidence" value="ECO:0007669"/>
    <property type="project" value="UniProtKB-KW"/>
</dbReference>
<dbReference type="GO" id="GO:0061710">
    <property type="term" value="F:L-threonylcarbamoyladenylate synthase"/>
    <property type="evidence" value="ECO:0007669"/>
    <property type="project" value="UniProtKB-EC"/>
</dbReference>
<evidence type="ECO:0000256" key="1">
    <source>
        <dbReference type="ARBA" id="ARBA00004496"/>
    </source>
</evidence>
<organism evidence="13 14">
    <name type="scientific">Candidatus Curtissbacteria bacterium GW2011_GWA2_41_24</name>
    <dbReference type="NCBI Taxonomy" id="1618411"/>
    <lineage>
        <taxon>Bacteria</taxon>
        <taxon>Candidatus Curtissiibacteriota</taxon>
    </lineage>
</organism>
<dbReference type="SUPFAM" id="SSF55821">
    <property type="entry name" value="YrdC/RibB"/>
    <property type="match status" value="1"/>
</dbReference>
<dbReference type="GO" id="GO:0003725">
    <property type="term" value="F:double-stranded RNA binding"/>
    <property type="evidence" value="ECO:0007669"/>
    <property type="project" value="InterPro"/>
</dbReference>
<comment type="caution">
    <text evidence="13">The sequence shown here is derived from an EMBL/GenBank/DDBJ whole genome shotgun (WGS) entry which is preliminary data.</text>
</comment>
<dbReference type="GO" id="GO:0006450">
    <property type="term" value="P:regulation of translational fidelity"/>
    <property type="evidence" value="ECO:0007669"/>
    <property type="project" value="TreeGrafter"/>
</dbReference>
<evidence type="ECO:0000256" key="6">
    <source>
        <dbReference type="ARBA" id="ARBA00022694"/>
    </source>
</evidence>
<dbReference type="Proteomes" id="UP000034493">
    <property type="component" value="Unassembled WGS sequence"/>
</dbReference>
<evidence type="ECO:0000256" key="4">
    <source>
        <dbReference type="ARBA" id="ARBA00022490"/>
    </source>
</evidence>
<evidence type="ECO:0000313" key="13">
    <source>
        <dbReference type="EMBL" id="KKS02860.1"/>
    </source>
</evidence>
<accession>A0A0G0VPI0</accession>
<evidence type="ECO:0000256" key="11">
    <source>
        <dbReference type="ARBA" id="ARBA00048366"/>
    </source>
</evidence>
<keyword evidence="5" id="KW-0808">Transferase</keyword>
<dbReference type="GO" id="GO:0000049">
    <property type="term" value="F:tRNA binding"/>
    <property type="evidence" value="ECO:0007669"/>
    <property type="project" value="TreeGrafter"/>
</dbReference>
<comment type="subcellular location">
    <subcellularLocation>
        <location evidence="1">Cytoplasm</location>
    </subcellularLocation>
</comment>
<dbReference type="PANTHER" id="PTHR17490">
    <property type="entry name" value="SUA5"/>
    <property type="match status" value="1"/>
</dbReference>
<keyword evidence="8" id="KW-0547">Nucleotide-binding</keyword>